<feature type="chain" id="PRO_5047268212" evidence="1">
    <location>
        <begin position="21"/>
        <end position="158"/>
    </location>
</feature>
<comment type="caution">
    <text evidence="2">The sequence shown here is derived from an EMBL/GenBank/DDBJ whole genome shotgun (WGS) entry which is preliminary data.</text>
</comment>
<organism evidence="2 3">
    <name type="scientific">Pseudoduganella danionis</name>
    <dbReference type="NCBI Taxonomy" id="1890295"/>
    <lineage>
        <taxon>Bacteria</taxon>
        <taxon>Pseudomonadati</taxon>
        <taxon>Pseudomonadota</taxon>
        <taxon>Betaproteobacteria</taxon>
        <taxon>Burkholderiales</taxon>
        <taxon>Oxalobacteraceae</taxon>
        <taxon>Telluria group</taxon>
        <taxon>Pseudoduganella</taxon>
    </lineage>
</organism>
<accession>A0ABW9SRT9</accession>
<feature type="signal peptide" evidence="1">
    <location>
        <begin position="1"/>
        <end position="20"/>
    </location>
</feature>
<sequence>MKLTRLTLCTLLLALSTARAADAPATAAAAAPATPPSVTFLDSTLFDNMLSRELNKGTNEVEVVISGKMSLNNIPPRVDKWITAVAEEGEVTLKPVDNALKPKFVLALLPVVYSFLKQSTIERQVSVAAKYNAAVVYHIDKNSGESVIDKIVFQKKAQ</sequence>
<proteinExistence type="predicted"/>
<evidence type="ECO:0000256" key="1">
    <source>
        <dbReference type="SAM" id="SignalP"/>
    </source>
</evidence>
<protein>
    <submittedName>
        <fullName evidence="2">Uncharacterized protein</fullName>
    </submittedName>
</protein>
<evidence type="ECO:0000313" key="3">
    <source>
        <dbReference type="Proteomes" id="UP000735592"/>
    </source>
</evidence>
<dbReference type="RefSeq" id="WP_155436197.1">
    <property type="nucleotide sequence ID" value="NZ_JBHLXK010000002.1"/>
</dbReference>
<gene>
    <name evidence="2" type="ORF">GM655_18755</name>
</gene>
<dbReference type="EMBL" id="WNKW01000006">
    <property type="protein sequence ID" value="MTW34846.1"/>
    <property type="molecule type" value="Genomic_DNA"/>
</dbReference>
<evidence type="ECO:0000313" key="2">
    <source>
        <dbReference type="EMBL" id="MTW34846.1"/>
    </source>
</evidence>
<reference evidence="2 3" key="1">
    <citation type="submission" date="2019-11" db="EMBL/GenBank/DDBJ databases">
        <title>Type strains purchased from KCTC, JCM and DSMZ.</title>
        <authorList>
            <person name="Lu H."/>
        </authorList>
    </citation>
    <scope>NUCLEOTIDE SEQUENCE [LARGE SCALE GENOMIC DNA]</scope>
    <source>
        <strain evidence="2 3">DSM 103461</strain>
    </source>
</reference>
<keyword evidence="1" id="KW-0732">Signal</keyword>
<name>A0ABW9SRT9_9BURK</name>
<dbReference type="Proteomes" id="UP000735592">
    <property type="component" value="Unassembled WGS sequence"/>
</dbReference>
<keyword evidence="3" id="KW-1185">Reference proteome</keyword>